<dbReference type="GO" id="GO:0016787">
    <property type="term" value="F:hydrolase activity"/>
    <property type="evidence" value="ECO:0007669"/>
    <property type="project" value="UniProtKB-KW"/>
</dbReference>
<dbReference type="AlphaFoldDB" id="A0A139JXZ3"/>
<dbReference type="InterPro" id="IPR029058">
    <property type="entry name" value="AB_hydrolase_fold"/>
</dbReference>
<dbReference type="InterPro" id="IPR049492">
    <property type="entry name" value="BD-FAE-like_dom"/>
</dbReference>
<evidence type="ECO:0000256" key="2">
    <source>
        <dbReference type="SAM" id="SignalP"/>
    </source>
</evidence>
<protein>
    <submittedName>
        <fullName evidence="4">Alpha/beta hydrolase</fullName>
    </submittedName>
</protein>
<dbReference type="SUPFAM" id="SSF53474">
    <property type="entry name" value="alpha/beta-Hydrolases"/>
    <property type="match status" value="1"/>
</dbReference>
<accession>A0A139JXZ3</accession>
<proteinExistence type="predicted"/>
<evidence type="ECO:0000313" key="5">
    <source>
        <dbReference type="Proteomes" id="UP000462376"/>
    </source>
</evidence>
<dbReference type="Proteomes" id="UP000462376">
    <property type="component" value="Unassembled WGS sequence"/>
</dbReference>
<dbReference type="EMBL" id="WCTL01000039">
    <property type="protein sequence ID" value="KAB4228551.1"/>
    <property type="molecule type" value="Genomic_DNA"/>
</dbReference>
<keyword evidence="2" id="KW-0732">Signal</keyword>
<feature type="signal peptide" evidence="2">
    <location>
        <begin position="1"/>
        <end position="23"/>
    </location>
</feature>
<dbReference type="Pfam" id="PF20434">
    <property type="entry name" value="BD-FAE"/>
    <property type="match status" value="1"/>
</dbReference>
<evidence type="ECO:0000313" key="4">
    <source>
        <dbReference type="EMBL" id="KAB4228551.1"/>
    </source>
</evidence>
<dbReference type="RefSeq" id="WP_061412421.1">
    <property type="nucleotide sequence ID" value="NZ_JBCHFB010000023.1"/>
</dbReference>
<evidence type="ECO:0000259" key="3">
    <source>
        <dbReference type="Pfam" id="PF20434"/>
    </source>
</evidence>
<dbReference type="STRING" id="820.ERS852554_00511"/>
<feature type="chain" id="PRO_5043134289" evidence="2">
    <location>
        <begin position="24"/>
        <end position="320"/>
    </location>
</feature>
<dbReference type="Gene3D" id="3.40.50.1820">
    <property type="entry name" value="alpha/beta hydrolase"/>
    <property type="match status" value="1"/>
</dbReference>
<dbReference type="PANTHER" id="PTHR48081">
    <property type="entry name" value="AB HYDROLASE SUPERFAMILY PROTEIN C4A8.06C"/>
    <property type="match status" value="1"/>
</dbReference>
<feature type="domain" description="BD-FAE-like" evidence="3">
    <location>
        <begin position="55"/>
        <end position="170"/>
    </location>
</feature>
<name>A0A139JXZ3_BACUN</name>
<sequence length="320" mass="35973">MGKRFIFILMACSLLSIATVVHAQHIDKQTYTFAIKKVDTLKLDKYVMIDQIQGTQSKPVILFAFGGGFKGGRRDNPDYISYFHFLARAGYVAVSTDYRTQLKDIDKSEYSDLQGFSSTLQQAITCAVEDFGDATNYIIEHSVEWQINPAQIIACGSSAGAITALQAEYEICNQTAFADRLPANFNYAGVISFSGAICANGIPKWIMSPCPLMLFHGDADSTVPFTKAVVEEEMGLWGSNFICMQLKEKETAYYFYIAEGIGHSLSYSPMKDNRHDILSFLNRLVLGKEKRCITTVEKNPEISRYKSDFTIEDYIRENMR</sequence>
<organism evidence="4 5">
    <name type="scientific">Bacteroides uniformis</name>
    <dbReference type="NCBI Taxonomy" id="820"/>
    <lineage>
        <taxon>Bacteria</taxon>
        <taxon>Pseudomonadati</taxon>
        <taxon>Bacteroidota</taxon>
        <taxon>Bacteroidia</taxon>
        <taxon>Bacteroidales</taxon>
        <taxon>Bacteroidaceae</taxon>
        <taxon>Bacteroides</taxon>
    </lineage>
</organism>
<dbReference type="PANTHER" id="PTHR48081:SF8">
    <property type="entry name" value="ALPHA_BETA HYDROLASE FOLD-3 DOMAIN-CONTAINING PROTEIN-RELATED"/>
    <property type="match status" value="1"/>
</dbReference>
<gene>
    <name evidence="4" type="ORF">GAP47_21515</name>
</gene>
<evidence type="ECO:0000256" key="1">
    <source>
        <dbReference type="ARBA" id="ARBA00022801"/>
    </source>
</evidence>
<dbReference type="InterPro" id="IPR050300">
    <property type="entry name" value="GDXG_lipolytic_enzyme"/>
</dbReference>
<comment type="caution">
    <text evidence="4">The sequence shown here is derived from an EMBL/GenBank/DDBJ whole genome shotgun (WGS) entry which is preliminary data.</text>
</comment>
<keyword evidence="1 4" id="KW-0378">Hydrolase</keyword>
<reference evidence="4 5" key="1">
    <citation type="journal article" date="2019" name="Nat. Med.">
        <title>A library of human gut bacterial isolates paired with longitudinal multiomics data enables mechanistic microbiome research.</title>
        <authorList>
            <person name="Poyet M."/>
            <person name="Groussin M."/>
            <person name="Gibbons S.M."/>
            <person name="Avila-Pacheco J."/>
            <person name="Jiang X."/>
            <person name="Kearney S.M."/>
            <person name="Perrotta A.R."/>
            <person name="Berdy B."/>
            <person name="Zhao S."/>
            <person name="Lieberman T.D."/>
            <person name="Swanson P.K."/>
            <person name="Smith M."/>
            <person name="Roesemann S."/>
            <person name="Alexander J.E."/>
            <person name="Rich S.A."/>
            <person name="Livny J."/>
            <person name="Vlamakis H."/>
            <person name="Clish C."/>
            <person name="Bullock K."/>
            <person name="Deik A."/>
            <person name="Scott J."/>
            <person name="Pierce K.A."/>
            <person name="Xavier R.J."/>
            <person name="Alm E.J."/>
        </authorList>
    </citation>
    <scope>NUCLEOTIDE SEQUENCE [LARGE SCALE GENOMIC DNA]</scope>
    <source>
        <strain evidence="4 5">BIOML-A5</strain>
    </source>
</reference>